<dbReference type="HOGENOM" id="CLU_009583_5_2_10"/>
<dbReference type="RefSeq" id="WP_008155809.1">
    <property type="nucleotide sequence ID" value="NZ_JH976466.1"/>
</dbReference>
<dbReference type="PANTHER" id="PTHR45947">
    <property type="entry name" value="SULFOQUINOVOSYL TRANSFERASE SQD2"/>
    <property type="match status" value="1"/>
</dbReference>
<comment type="caution">
    <text evidence="3">The sequence shown here is derived from an EMBL/GenBank/DDBJ whole genome shotgun (WGS) entry which is preliminary data.</text>
</comment>
<dbReference type="InterPro" id="IPR050194">
    <property type="entry name" value="Glycosyltransferase_grp1"/>
</dbReference>
<name>K5Z6E6_9BACT</name>
<dbReference type="OrthoDB" id="9790710at2"/>
<sequence>MRYKVVIIHPAIAPYRIDFFNSLNEAFDVSFYFEHRAPLEQSFDQEELNKRIHFSYSFLASGLFGIKNLRVGILKILKREKPDMVFVSEYTILGLLVLLYKFFFNWKLKIVITCDDNLEMAESANFAKRCVRFLLLHYVDLVLLVNDQVKHWYEKSLLFKAQYFYFPIVQSDEQFRERLQAAMSLSSRLRVQYKLEGKKVLLYVGRLVRVKNVTLLLNAFKNIFEERKNLVLIIVGDGDERQSLQRLVKPLIEDGHIIFVGKKEGNELMAYYNLGDIFVLPSQYEPFGTVVNEALLSGCYVLCSSVAGASCLIQENTNGNVFVSNDLNDLVIKLRYSLSKSEKKGNKMLFTFDSFMKSFVKRLGAIEQKTNQSKIV</sequence>
<dbReference type="AlphaFoldDB" id="K5Z6E6"/>
<proteinExistence type="predicted"/>
<dbReference type="PATRIC" id="fig|999419.3.peg.1438"/>
<protein>
    <recommendedName>
        <fullName evidence="2">Glycosyl transferase family 1 domain-containing protein</fullName>
    </recommendedName>
</protein>
<accession>K5Z6E6</accession>
<gene>
    <name evidence="3" type="ORF">HMPREF1077_01402</name>
</gene>
<dbReference type="Gene3D" id="3.40.50.2000">
    <property type="entry name" value="Glycogen Phosphorylase B"/>
    <property type="match status" value="2"/>
</dbReference>
<dbReference type="SUPFAM" id="SSF53756">
    <property type="entry name" value="UDP-Glycosyltransferase/glycogen phosphorylase"/>
    <property type="match status" value="1"/>
</dbReference>
<dbReference type="PANTHER" id="PTHR45947:SF3">
    <property type="entry name" value="SULFOQUINOVOSYL TRANSFERASE SQD2"/>
    <property type="match status" value="1"/>
</dbReference>
<dbReference type="InterPro" id="IPR001296">
    <property type="entry name" value="Glyco_trans_1"/>
</dbReference>
<keyword evidence="1" id="KW-0472">Membrane</keyword>
<organism evidence="3 4">
    <name type="scientific">Parabacteroides johnsonii CL02T12C29</name>
    <dbReference type="NCBI Taxonomy" id="999419"/>
    <lineage>
        <taxon>Bacteria</taxon>
        <taxon>Pseudomonadati</taxon>
        <taxon>Bacteroidota</taxon>
        <taxon>Bacteroidia</taxon>
        <taxon>Bacteroidales</taxon>
        <taxon>Tannerellaceae</taxon>
        <taxon>Parabacteroides</taxon>
    </lineage>
</organism>
<evidence type="ECO:0000313" key="3">
    <source>
        <dbReference type="EMBL" id="EKN11144.1"/>
    </source>
</evidence>
<dbReference type="Proteomes" id="UP000001218">
    <property type="component" value="Unassembled WGS sequence"/>
</dbReference>
<dbReference type="CDD" id="cd03801">
    <property type="entry name" value="GT4_PimA-like"/>
    <property type="match status" value="1"/>
</dbReference>
<feature type="transmembrane region" description="Helical" evidence="1">
    <location>
        <begin position="84"/>
        <end position="104"/>
    </location>
</feature>
<dbReference type="EMBL" id="AGZP01000015">
    <property type="protein sequence ID" value="EKN11144.1"/>
    <property type="molecule type" value="Genomic_DNA"/>
</dbReference>
<dbReference type="Pfam" id="PF00534">
    <property type="entry name" value="Glycos_transf_1"/>
    <property type="match status" value="1"/>
</dbReference>
<dbReference type="eggNOG" id="COG0438">
    <property type="taxonomic scope" value="Bacteria"/>
</dbReference>
<evidence type="ECO:0000313" key="4">
    <source>
        <dbReference type="Proteomes" id="UP000001218"/>
    </source>
</evidence>
<evidence type="ECO:0000256" key="1">
    <source>
        <dbReference type="SAM" id="Phobius"/>
    </source>
</evidence>
<reference evidence="3 4" key="1">
    <citation type="submission" date="2012-02" db="EMBL/GenBank/DDBJ databases">
        <title>The Genome Sequence of Parabacteroides johnsonii CL02T12C29.</title>
        <authorList>
            <consortium name="The Broad Institute Genome Sequencing Platform"/>
            <person name="Earl A."/>
            <person name="Ward D."/>
            <person name="Feldgarden M."/>
            <person name="Gevers D."/>
            <person name="Zitomersky N.L."/>
            <person name="Coyne M.J."/>
            <person name="Comstock L.E."/>
            <person name="Young S.K."/>
            <person name="Zeng Q."/>
            <person name="Gargeya S."/>
            <person name="Fitzgerald M."/>
            <person name="Haas B."/>
            <person name="Abouelleil A."/>
            <person name="Alvarado L."/>
            <person name="Arachchi H.M."/>
            <person name="Berlin A."/>
            <person name="Chapman S.B."/>
            <person name="Gearin G."/>
            <person name="Goldberg J."/>
            <person name="Griggs A."/>
            <person name="Gujja S."/>
            <person name="Hansen M."/>
            <person name="Heiman D."/>
            <person name="Howarth C."/>
            <person name="Larimer J."/>
            <person name="Lui A."/>
            <person name="MacDonald P.J.P."/>
            <person name="McCowen C."/>
            <person name="Montmayeur A."/>
            <person name="Murphy C."/>
            <person name="Neiman D."/>
            <person name="Pearson M."/>
            <person name="Priest M."/>
            <person name="Roberts A."/>
            <person name="Saif S."/>
            <person name="Shea T."/>
            <person name="Sisk P."/>
            <person name="Stolte C."/>
            <person name="Sykes S."/>
            <person name="Wortman J."/>
            <person name="Nusbaum C."/>
            <person name="Birren B."/>
        </authorList>
    </citation>
    <scope>NUCLEOTIDE SEQUENCE [LARGE SCALE GENOMIC DNA]</scope>
    <source>
        <strain evidence="3 4">CL02T12C29</strain>
    </source>
</reference>
<dbReference type="GO" id="GO:0016757">
    <property type="term" value="F:glycosyltransferase activity"/>
    <property type="evidence" value="ECO:0007669"/>
    <property type="project" value="InterPro"/>
</dbReference>
<feature type="domain" description="Glycosyl transferase family 1" evidence="2">
    <location>
        <begin position="194"/>
        <end position="343"/>
    </location>
</feature>
<keyword evidence="1" id="KW-1133">Transmembrane helix</keyword>
<evidence type="ECO:0000259" key="2">
    <source>
        <dbReference type="Pfam" id="PF00534"/>
    </source>
</evidence>
<keyword evidence="1" id="KW-0812">Transmembrane</keyword>